<evidence type="ECO:0000256" key="5">
    <source>
        <dbReference type="ARBA" id="ARBA00023136"/>
    </source>
</evidence>
<dbReference type="PANTHER" id="PTHR36115:SF6">
    <property type="entry name" value="PROLINE-RICH ANTIGEN HOMOLOG"/>
    <property type="match status" value="1"/>
</dbReference>
<organism evidence="6 7">
    <name type="scientific">Mycobacterium europaeum</name>
    <dbReference type="NCBI Taxonomy" id="761804"/>
    <lineage>
        <taxon>Bacteria</taxon>
        <taxon>Bacillati</taxon>
        <taxon>Actinomycetota</taxon>
        <taxon>Actinomycetes</taxon>
        <taxon>Mycobacteriales</taxon>
        <taxon>Mycobacteriaceae</taxon>
        <taxon>Mycobacterium</taxon>
        <taxon>Mycobacterium simiae complex</taxon>
    </lineage>
</organism>
<name>A0A0U1D5G5_9MYCO</name>
<dbReference type="EMBL" id="CTEC01000001">
    <property type="protein sequence ID" value="CQD08554.1"/>
    <property type="molecule type" value="Genomic_DNA"/>
</dbReference>
<dbReference type="Proteomes" id="UP000199601">
    <property type="component" value="Unassembled WGS sequence"/>
</dbReference>
<dbReference type="InterPro" id="IPR010432">
    <property type="entry name" value="RDD"/>
</dbReference>
<dbReference type="OrthoDB" id="9793824at2"/>
<evidence type="ECO:0000313" key="6">
    <source>
        <dbReference type="EMBL" id="CQD08554.1"/>
    </source>
</evidence>
<dbReference type="InterPro" id="IPR051791">
    <property type="entry name" value="Pra-immunoreactive"/>
</dbReference>
<keyword evidence="2" id="KW-1003">Cell membrane</keyword>
<accession>A0A0U1D5G5</accession>
<dbReference type="Pfam" id="PF06271">
    <property type="entry name" value="RDD"/>
    <property type="match status" value="1"/>
</dbReference>
<keyword evidence="7" id="KW-1185">Reference proteome</keyword>
<evidence type="ECO:0000256" key="3">
    <source>
        <dbReference type="ARBA" id="ARBA00022692"/>
    </source>
</evidence>
<dbReference type="RefSeq" id="WP_085243583.1">
    <property type="nucleotide sequence ID" value="NZ_CTEC01000001.1"/>
</dbReference>
<keyword evidence="5" id="KW-0472">Membrane</keyword>
<dbReference type="STRING" id="761804.BN000_01739"/>
<protein>
    <submittedName>
        <fullName evidence="6">RDD family protein</fullName>
    </submittedName>
</protein>
<evidence type="ECO:0000313" key="7">
    <source>
        <dbReference type="Proteomes" id="UP000199601"/>
    </source>
</evidence>
<gene>
    <name evidence="6" type="ORF">BN000_01739</name>
</gene>
<evidence type="ECO:0000256" key="1">
    <source>
        <dbReference type="ARBA" id="ARBA00004651"/>
    </source>
</evidence>
<comment type="subcellular location">
    <subcellularLocation>
        <location evidence="1">Cell membrane</location>
        <topology evidence="1">Multi-pass membrane protein</topology>
    </subcellularLocation>
</comment>
<sequence length="323" mass="34957">MTVVVEKPPATAAQELARNPLVPWHVRAGALAVDVLPGAAVVVAMALVGFTVPVQGVWWWLCVSVGGAAILLVLVNRSLLPAVTGWSVGRALFGVTVARRDGAPIGPWALLLRDLAHLLDTVSVVGWLWPLWDSGRRTFADMLLRTEVRHRDTAEPAFAVRRWTAAVVLGGAALCVAGAAMSYGAVFAPDRATDRTRAQLDIQGPKIVAQMLTYDPKSLHDDFARALSLATDKYRKQLAAQQDMVQKGTPVINEYWVTDHAIQAAAPDRATMLMFMQGRRGAAPDERYISATVRVTFTRDGGGRWLVDDLTVLTKPKPPGGEK</sequence>
<dbReference type="AlphaFoldDB" id="A0A0U1D5G5"/>
<reference evidence="7" key="1">
    <citation type="submission" date="2015-03" db="EMBL/GenBank/DDBJ databases">
        <authorList>
            <person name="Urmite Genomes"/>
        </authorList>
    </citation>
    <scope>NUCLEOTIDE SEQUENCE [LARGE SCALE GENOMIC DNA]</scope>
    <source>
        <strain evidence="7">CSUR P1344</strain>
    </source>
</reference>
<proteinExistence type="predicted"/>
<keyword evidence="4" id="KW-1133">Transmembrane helix</keyword>
<evidence type="ECO:0000256" key="2">
    <source>
        <dbReference type="ARBA" id="ARBA00022475"/>
    </source>
</evidence>
<evidence type="ECO:0000256" key="4">
    <source>
        <dbReference type="ARBA" id="ARBA00022989"/>
    </source>
</evidence>
<dbReference type="PANTHER" id="PTHR36115">
    <property type="entry name" value="PROLINE-RICH ANTIGEN HOMOLOG-RELATED"/>
    <property type="match status" value="1"/>
</dbReference>
<dbReference type="GO" id="GO:0005886">
    <property type="term" value="C:plasma membrane"/>
    <property type="evidence" value="ECO:0007669"/>
    <property type="project" value="UniProtKB-SubCell"/>
</dbReference>
<keyword evidence="3" id="KW-0812">Transmembrane</keyword>